<dbReference type="Proteomes" id="UP001500483">
    <property type="component" value="Unassembled WGS sequence"/>
</dbReference>
<evidence type="ECO:0000313" key="2">
    <source>
        <dbReference type="Proteomes" id="UP001500483"/>
    </source>
</evidence>
<dbReference type="EMBL" id="BAAAYK010000038">
    <property type="protein sequence ID" value="GAA3356181.1"/>
    <property type="molecule type" value="Genomic_DNA"/>
</dbReference>
<keyword evidence="2" id="KW-1185">Reference proteome</keyword>
<proteinExistence type="predicted"/>
<sequence length="82" mass="8876">MTTLVPGIDDEPQREWLCRCSVGSADVAMCEIGVIAGDVELRVPDGEAQFRLSGNEIAVFRRSLDEAIEVAAADRARRRTGG</sequence>
<organism evidence="1 2">
    <name type="scientific">Saccharopolyspora gregorii</name>
    <dbReference type="NCBI Taxonomy" id="33914"/>
    <lineage>
        <taxon>Bacteria</taxon>
        <taxon>Bacillati</taxon>
        <taxon>Actinomycetota</taxon>
        <taxon>Actinomycetes</taxon>
        <taxon>Pseudonocardiales</taxon>
        <taxon>Pseudonocardiaceae</taxon>
        <taxon>Saccharopolyspora</taxon>
    </lineage>
</organism>
<reference evidence="2" key="1">
    <citation type="journal article" date="2019" name="Int. J. Syst. Evol. Microbiol.">
        <title>The Global Catalogue of Microorganisms (GCM) 10K type strain sequencing project: providing services to taxonomists for standard genome sequencing and annotation.</title>
        <authorList>
            <consortium name="The Broad Institute Genomics Platform"/>
            <consortium name="The Broad Institute Genome Sequencing Center for Infectious Disease"/>
            <person name="Wu L."/>
            <person name="Ma J."/>
        </authorList>
    </citation>
    <scope>NUCLEOTIDE SEQUENCE [LARGE SCALE GENOMIC DNA]</scope>
    <source>
        <strain evidence="2">JCM 9687</strain>
    </source>
</reference>
<protein>
    <recommendedName>
        <fullName evidence="3">DUF397 domain-containing protein</fullName>
    </recommendedName>
</protein>
<evidence type="ECO:0000313" key="1">
    <source>
        <dbReference type="EMBL" id="GAA3356181.1"/>
    </source>
</evidence>
<accession>A0ABP6RL17</accession>
<comment type="caution">
    <text evidence="1">The sequence shown here is derived from an EMBL/GenBank/DDBJ whole genome shotgun (WGS) entry which is preliminary data.</text>
</comment>
<dbReference type="RefSeq" id="WP_258348015.1">
    <property type="nucleotide sequence ID" value="NZ_CP059556.1"/>
</dbReference>
<evidence type="ECO:0008006" key="3">
    <source>
        <dbReference type="Google" id="ProtNLM"/>
    </source>
</evidence>
<gene>
    <name evidence="1" type="ORF">GCM10020366_19210</name>
</gene>
<name>A0ABP6RL17_9PSEU</name>